<name>A0A8H3I6E5_9LECA</name>
<comment type="caution">
    <text evidence="3">The sequence shown here is derived from an EMBL/GenBank/DDBJ whole genome shotgun (WGS) entry which is preliminary data.</text>
</comment>
<dbReference type="SUPFAM" id="SSF53474">
    <property type="entry name" value="alpha/beta-Hydrolases"/>
    <property type="match status" value="1"/>
</dbReference>
<dbReference type="Gene3D" id="3.40.50.1820">
    <property type="entry name" value="alpha/beta hydrolase"/>
    <property type="match status" value="1"/>
</dbReference>
<feature type="chain" id="PRO_5034000160" description="AB hydrolase-1 domain-containing protein" evidence="1">
    <location>
        <begin position="19"/>
        <end position="380"/>
    </location>
</feature>
<dbReference type="OrthoDB" id="190201at2759"/>
<feature type="domain" description="AB hydrolase-1" evidence="2">
    <location>
        <begin position="99"/>
        <end position="360"/>
    </location>
</feature>
<feature type="signal peptide" evidence="1">
    <location>
        <begin position="1"/>
        <end position="18"/>
    </location>
</feature>
<accession>A0A8H3I6E5</accession>
<evidence type="ECO:0000313" key="4">
    <source>
        <dbReference type="Proteomes" id="UP000664534"/>
    </source>
</evidence>
<keyword evidence="1" id="KW-0732">Signal</keyword>
<protein>
    <recommendedName>
        <fullName evidence="2">AB hydrolase-1 domain-containing protein</fullName>
    </recommendedName>
</protein>
<dbReference type="InterPro" id="IPR000073">
    <property type="entry name" value="AB_hydrolase_1"/>
</dbReference>
<keyword evidence="4" id="KW-1185">Reference proteome</keyword>
<proteinExistence type="predicted"/>
<evidence type="ECO:0000256" key="1">
    <source>
        <dbReference type="SAM" id="SignalP"/>
    </source>
</evidence>
<dbReference type="Proteomes" id="UP000664534">
    <property type="component" value="Unassembled WGS sequence"/>
</dbReference>
<organism evidence="3 4">
    <name type="scientific">Imshaugia aleurites</name>
    <dbReference type="NCBI Taxonomy" id="172621"/>
    <lineage>
        <taxon>Eukaryota</taxon>
        <taxon>Fungi</taxon>
        <taxon>Dikarya</taxon>
        <taxon>Ascomycota</taxon>
        <taxon>Pezizomycotina</taxon>
        <taxon>Lecanoromycetes</taxon>
        <taxon>OSLEUM clade</taxon>
        <taxon>Lecanoromycetidae</taxon>
        <taxon>Lecanorales</taxon>
        <taxon>Lecanorineae</taxon>
        <taxon>Parmeliaceae</taxon>
        <taxon>Imshaugia</taxon>
    </lineage>
</organism>
<dbReference type="EMBL" id="CAJPDT010000005">
    <property type="protein sequence ID" value="CAF9909085.1"/>
    <property type="molecule type" value="Genomic_DNA"/>
</dbReference>
<dbReference type="AlphaFoldDB" id="A0A8H3I6E5"/>
<sequence>MYLLPLWASTFLVTSVVAKQCQNFSVPVTLCARNGIFNVPTLRDNHDASLFFANVTNPRGNFSNEVLLGYRTIDNTYDISVRFCRPDAGYGRDPTVQFLTHGIGFDKSYWDLPFKSYNYSYIDVAVDQYGFSTLSVDRLGIGNSSIADPLNIVQLPAELSAIYELTNMLRRGCLPNVPRAFSKIVHVGHSLGSILTYNLAAMHPTASDGLILTAFSLDSAFIGATFDAWASKLARNNQPKRFGHLPTGYLTWANASSNEKTFLDPGFFDPAILPFSEATKEPFTTGEVLTLSGSPSTAPAFKGPVQVLDGNQDFIFCGGDCSPASDAATIPGAVAAAFPAARAFDAYIQPNTGHGINLHYNATNAYRVAQEFLIAHGLGP</sequence>
<evidence type="ECO:0000259" key="2">
    <source>
        <dbReference type="Pfam" id="PF12697"/>
    </source>
</evidence>
<dbReference type="Pfam" id="PF12697">
    <property type="entry name" value="Abhydrolase_6"/>
    <property type="match status" value="1"/>
</dbReference>
<gene>
    <name evidence="3" type="ORF">IMSHALPRED_007596</name>
</gene>
<evidence type="ECO:0000313" key="3">
    <source>
        <dbReference type="EMBL" id="CAF9909085.1"/>
    </source>
</evidence>
<dbReference type="InterPro" id="IPR029058">
    <property type="entry name" value="AB_hydrolase_fold"/>
</dbReference>
<reference evidence="3" key="1">
    <citation type="submission" date="2021-03" db="EMBL/GenBank/DDBJ databases">
        <authorList>
            <person name="Tagirdzhanova G."/>
        </authorList>
    </citation>
    <scope>NUCLEOTIDE SEQUENCE</scope>
</reference>